<evidence type="ECO:0000313" key="1">
    <source>
        <dbReference type="EMBL" id="KAF7270645.1"/>
    </source>
</evidence>
<proteinExistence type="predicted"/>
<keyword evidence="2" id="KW-1185">Reference proteome</keyword>
<comment type="caution">
    <text evidence="1">The sequence shown here is derived from an EMBL/GenBank/DDBJ whole genome shotgun (WGS) entry which is preliminary data.</text>
</comment>
<protein>
    <submittedName>
        <fullName evidence="1">Uncharacterized protein</fullName>
    </submittedName>
</protein>
<dbReference type="Proteomes" id="UP000625711">
    <property type="component" value="Unassembled WGS sequence"/>
</dbReference>
<accession>A0A834M8Q4</accession>
<dbReference type="AlphaFoldDB" id="A0A834M8Q4"/>
<evidence type="ECO:0000313" key="2">
    <source>
        <dbReference type="Proteomes" id="UP000625711"/>
    </source>
</evidence>
<gene>
    <name evidence="1" type="ORF">GWI33_016441</name>
</gene>
<dbReference type="EMBL" id="JAACXV010014075">
    <property type="protein sequence ID" value="KAF7270645.1"/>
    <property type="molecule type" value="Genomic_DNA"/>
</dbReference>
<sequence>MKSKTENNIGRESKYIQSEKEEVIENITEIVSELSIFQFKFVYRLKGYTKPFIGFTEDVWDQYSGTNSTAKKSRPARR</sequence>
<reference evidence="1" key="1">
    <citation type="submission" date="2020-08" db="EMBL/GenBank/DDBJ databases">
        <title>Genome sequencing and assembly of the red palm weevil Rhynchophorus ferrugineus.</title>
        <authorList>
            <person name="Dias G.B."/>
            <person name="Bergman C.M."/>
            <person name="Manee M."/>
        </authorList>
    </citation>
    <scope>NUCLEOTIDE SEQUENCE</scope>
    <source>
        <strain evidence="1">AA-2017</strain>
        <tissue evidence="1">Whole larva</tissue>
    </source>
</reference>
<name>A0A834M8Q4_RHYFE</name>
<organism evidence="1 2">
    <name type="scientific">Rhynchophorus ferrugineus</name>
    <name type="common">Red palm weevil</name>
    <name type="synonym">Curculio ferrugineus</name>
    <dbReference type="NCBI Taxonomy" id="354439"/>
    <lineage>
        <taxon>Eukaryota</taxon>
        <taxon>Metazoa</taxon>
        <taxon>Ecdysozoa</taxon>
        <taxon>Arthropoda</taxon>
        <taxon>Hexapoda</taxon>
        <taxon>Insecta</taxon>
        <taxon>Pterygota</taxon>
        <taxon>Neoptera</taxon>
        <taxon>Endopterygota</taxon>
        <taxon>Coleoptera</taxon>
        <taxon>Polyphaga</taxon>
        <taxon>Cucujiformia</taxon>
        <taxon>Curculionidae</taxon>
        <taxon>Dryophthorinae</taxon>
        <taxon>Rhynchophorus</taxon>
    </lineage>
</organism>